<keyword evidence="1" id="KW-0812">Transmembrane</keyword>
<evidence type="ECO:0000256" key="1">
    <source>
        <dbReference type="SAM" id="Phobius"/>
    </source>
</evidence>
<protein>
    <submittedName>
        <fullName evidence="2">Uncharacterized protein</fullName>
    </submittedName>
</protein>
<organism evidence="2 3">
    <name type="scientific">Lentzea pudingi</name>
    <dbReference type="NCBI Taxonomy" id="1789439"/>
    <lineage>
        <taxon>Bacteria</taxon>
        <taxon>Bacillati</taxon>
        <taxon>Actinomycetota</taxon>
        <taxon>Actinomycetes</taxon>
        <taxon>Pseudonocardiales</taxon>
        <taxon>Pseudonocardiaceae</taxon>
        <taxon>Lentzea</taxon>
    </lineage>
</organism>
<feature type="transmembrane region" description="Helical" evidence="1">
    <location>
        <begin position="6"/>
        <end position="23"/>
    </location>
</feature>
<sequence length="233" mass="25358">MNNKTVSAISLVVIVVVLVALHLSRESPPAINLEVPFAGTPAEQWADGGEGIVAPAGDLVFEQVRQALVASRVDLPMLVDHRPEHFLTMIAPQVRDDIARNLPGWATRIRAGTTLLGIKVAGRMTLGEKNGYPDVTTDYVFAYAFRPPDPAKLRDQREMIAVSRHQVSFTVTPDGLWPSGARGFHYSIACGAARDGFLAPLFTEPFEPGAGMVADDRRYFSADEPMPTENTCD</sequence>
<keyword evidence="3" id="KW-1185">Reference proteome</keyword>
<evidence type="ECO:0000313" key="3">
    <source>
        <dbReference type="Proteomes" id="UP000597656"/>
    </source>
</evidence>
<name>A0ABQ2ITK9_9PSEU</name>
<comment type="caution">
    <text evidence="2">The sequence shown here is derived from an EMBL/GenBank/DDBJ whole genome shotgun (WGS) entry which is preliminary data.</text>
</comment>
<proteinExistence type="predicted"/>
<reference evidence="3" key="1">
    <citation type="journal article" date="2019" name="Int. J. Syst. Evol. Microbiol.">
        <title>The Global Catalogue of Microorganisms (GCM) 10K type strain sequencing project: providing services to taxonomists for standard genome sequencing and annotation.</title>
        <authorList>
            <consortium name="The Broad Institute Genomics Platform"/>
            <consortium name="The Broad Institute Genome Sequencing Center for Infectious Disease"/>
            <person name="Wu L."/>
            <person name="Ma J."/>
        </authorList>
    </citation>
    <scope>NUCLEOTIDE SEQUENCE [LARGE SCALE GENOMIC DNA]</scope>
    <source>
        <strain evidence="3">CGMCC 4.7319</strain>
    </source>
</reference>
<dbReference type="RefSeq" id="WP_189160214.1">
    <property type="nucleotide sequence ID" value="NZ_BMNC01000023.1"/>
</dbReference>
<keyword evidence="1" id="KW-1133">Transmembrane helix</keyword>
<dbReference type="Proteomes" id="UP000597656">
    <property type="component" value="Unassembled WGS sequence"/>
</dbReference>
<evidence type="ECO:0000313" key="2">
    <source>
        <dbReference type="EMBL" id="GGN26553.1"/>
    </source>
</evidence>
<dbReference type="EMBL" id="BMNC01000023">
    <property type="protein sequence ID" value="GGN26553.1"/>
    <property type="molecule type" value="Genomic_DNA"/>
</dbReference>
<accession>A0ABQ2ITK9</accession>
<keyword evidence="1" id="KW-0472">Membrane</keyword>
<gene>
    <name evidence="2" type="ORF">GCM10011609_81540</name>
</gene>